<keyword evidence="2" id="KW-0472">Membrane</keyword>
<dbReference type="InterPro" id="IPR036736">
    <property type="entry name" value="ACP-like_sf"/>
</dbReference>
<dbReference type="InterPro" id="IPR025110">
    <property type="entry name" value="AMP-bd_C"/>
</dbReference>
<sequence length="1406" mass="152390">MAHRIDFGDLRDGATGGPARMQEALRAGLATTGGEGRSEGHARVIGGHDVLFCGSPDPSPRWRAGERLHHLFEDAADRFGRNAAVVTSDASLTYAELDRRANQVARHLIARGVKAGDRVGLLFDKTVETYVALVAVMKANAAYVPLDPGLPAERIRYMLGDAKIRTIVSMASFSERLAAQDATAVLLDAERAEIDTRAPDRLFAGEVGETDDQGCYVIYTSGTTGNPKGVLVEHPSICNFVRVAAERYGYRPGDRVYQGMTIAFDFSIEETWVPLMAGATLVPARAGGGLVGEELADFLHERRVTAMCCCPTLLSTIERDLPHLRLLMVGGEACPQNLVMRWSRRGRTILNTYGPTEATVTATVTELVPEKPVTIGIPMPTYSIVILDPAEPRSVPRGELGEIGIAGIGVAAGYLNREELTGQKFIADFVGIPNNASKRIYRTGDLGRINDMGEIEYLGRIDTQVKIRGYRIELVEIESVMLEMPQIAQAAVSTFEPEPGQPELVGYYALKPGAAALPKAEIVQALKRRLPAYMVPAYLEELSAIPMSASNKADRKRLPKPTGGRVQAGGSDKVVAARTDNERLLVEAIAEILTVERVSIEDHFFDDLGANSLLMARFCARIRRNPGMENVSMRDIYTNPTIAKLAAIFDADGQAAAVAVAPEPFHVPSDFSYYACGAAQLLFYGAMSLLGLAVFDLGLEWAYAAAGDPVQLYLRSVIAAVAGFFGLTAVSVVGKWLLVGRFKEERIPIWSARYFRFWAAKTLIRNAPVALFAGHPIFNVYLRLLGAKVGRNTIVKTRFVPVATDLISIGDDTILRKETILLGYRAQSNYICTGRVSIGDRAFVGEASVLDIDTAMGDDTQLGHASSLQSGQRVPDGGRMHGSPAVETTADYVRVEAQPASLLRRVVAETVQLAGLFAIVIPLPIVALALWEQHTATAAGAAAATGFWTSLPTVLAVSVISFFGSLVTGLAGVWAVPRLARVFLEEGRTYSTFGIHAWLQGVVEKATNVQFFNVLFGDSSAIVHYMRFVGWNLNKVEQTGSNMGTNQKHDNPLCCEIGSGTMVSDGLSMINVEMSASAFRLCHTRIGDDNYLGNNIHYPPGGRTGANVLLGTKVMIPIDGPVQENVGLLGSPPFAIPRMVERDKSMLGAIPEDERLRRLAAKNRYNAVTAALFLLTRWLLVFASLAVWQAALLTYDRFGLLSLFAAGTITSAAAVLWFTFLERASLGFGSLKPEMVTIYDPYFWSHERHWKLSDWPHVQLFGGTPIKSLILWLMGVKVGRKVVDFGCSITDRSLTQVGDYANLNEGSVLQAHSLEEGVFKSDHIRMGAGCTLGPSAFVHYGVTLGAHVVIDTDAFLMKGEVVDAHTTWRGNPAKLFRRHGTADGALGAAVYRAPDAVAPAYRIAAE</sequence>
<keyword evidence="2" id="KW-0812">Transmembrane</keyword>
<dbReference type="Gene3D" id="3.40.50.1820">
    <property type="entry name" value="alpha/beta hydrolase"/>
    <property type="match status" value="1"/>
</dbReference>
<dbReference type="NCBIfam" id="TIGR01733">
    <property type="entry name" value="AA-adenyl-dom"/>
    <property type="match status" value="1"/>
</dbReference>
<feature type="transmembrane region" description="Helical" evidence="2">
    <location>
        <begin position="913"/>
        <end position="931"/>
    </location>
</feature>
<dbReference type="InterPro" id="IPR020845">
    <property type="entry name" value="AMP-binding_CS"/>
</dbReference>
<name>A0ABW5AR59_9BRAD</name>
<feature type="region of interest" description="Disordered" evidence="1">
    <location>
        <begin position="862"/>
        <end position="881"/>
    </location>
</feature>
<dbReference type="SUPFAM" id="SSF51161">
    <property type="entry name" value="Trimeric LpxA-like enzymes"/>
    <property type="match status" value="2"/>
</dbReference>
<dbReference type="EMBL" id="JBHUIW010000030">
    <property type="protein sequence ID" value="MFD2184567.1"/>
    <property type="molecule type" value="Genomic_DNA"/>
</dbReference>
<evidence type="ECO:0000256" key="1">
    <source>
        <dbReference type="SAM" id="MobiDB-lite"/>
    </source>
</evidence>
<feature type="transmembrane region" description="Helical" evidence="2">
    <location>
        <begin position="716"/>
        <end position="738"/>
    </location>
</feature>
<dbReference type="NCBIfam" id="TIGR02353">
    <property type="entry name" value="NRPS_term_dom"/>
    <property type="match status" value="1"/>
</dbReference>
<dbReference type="Pfam" id="PF13193">
    <property type="entry name" value="AMP-binding_C"/>
    <property type="match status" value="1"/>
</dbReference>
<evidence type="ECO:0000313" key="5">
    <source>
        <dbReference type="Proteomes" id="UP001597314"/>
    </source>
</evidence>
<dbReference type="PROSITE" id="PS50075">
    <property type="entry name" value="CARRIER"/>
    <property type="match status" value="1"/>
</dbReference>
<dbReference type="Pfam" id="PF00501">
    <property type="entry name" value="AMP-binding"/>
    <property type="match status" value="1"/>
</dbReference>
<dbReference type="InterPro" id="IPR000873">
    <property type="entry name" value="AMP-dep_synth/lig_dom"/>
</dbReference>
<evidence type="ECO:0000313" key="4">
    <source>
        <dbReference type="EMBL" id="MFD2184567.1"/>
    </source>
</evidence>
<dbReference type="InterPro" id="IPR010071">
    <property type="entry name" value="AA_adenyl_dom"/>
</dbReference>
<feature type="transmembrane region" description="Helical" evidence="2">
    <location>
        <begin position="1200"/>
        <end position="1221"/>
    </location>
</feature>
<evidence type="ECO:0000256" key="2">
    <source>
        <dbReference type="SAM" id="Phobius"/>
    </source>
</evidence>
<dbReference type="InterPro" id="IPR011004">
    <property type="entry name" value="Trimer_LpxA-like_sf"/>
</dbReference>
<dbReference type="RefSeq" id="WP_378479708.1">
    <property type="nucleotide sequence ID" value="NZ_JBHUIW010000030.1"/>
</dbReference>
<comment type="caution">
    <text evidence="4">The sequence shown here is derived from an EMBL/GenBank/DDBJ whole genome shotgun (WGS) entry which is preliminary data.</text>
</comment>
<dbReference type="InterPro" id="IPR042099">
    <property type="entry name" value="ANL_N_sf"/>
</dbReference>
<protein>
    <submittedName>
        <fullName evidence="4">Pls/PosA family non-ribosomal peptide synthetase</fullName>
    </submittedName>
</protein>
<dbReference type="InterPro" id="IPR009081">
    <property type="entry name" value="PP-bd_ACP"/>
</dbReference>
<dbReference type="SUPFAM" id="SSF47336">
    <property type="entry name" value="ACP-like"/>
    <property type="match status" value="1"/>
</dbReference>
<feature type="transmembrane region" description="Helical" evidence="2">
    <location>
        <begin position="681"/>
        <end position="704"/>
    </location>
</feature>
<dbReference type="CDD" id="cd05930">
    <property type="entry name" value="A_NRPS"/>
    <property type="match status" value="1"/>
</dbReference>
<keyword evidence="2" id="KW-1133">Transmembrane helix</keyword>
<feature type="region of interest" description="Disordered" evidence="1">
    <location>
        <begin position="550"/>
        <end position="569"/>
    </location>
</feature>
<dbReference type="Proteomes" id="UP001597314">
    <property type="component" value="Unassembled WGS sequence"/>
</dbReference>
<dbReference type="SUPFAM" id="SSF56801">
    <property type="entry name" value="Acetyl-CoA synthetase-like"/>
    <property type="match status" value="1"/>
</dbReference>
<dbReference type="InterPro" id="IPR045851">
    <property type="entry name" value="AMP-bd_C_sf"/>
</dbReference>
<feature type="compositionally biased region" description="Polar residues" evidence="1">
    <location>
        <begin position="863"/>
        <end position="872"/>
    </location>
</feature>
<reference evidence="5" key="1">
    <citation type="journal article" date="2019" name="Int. J. Syst. Evol. Microbiol.">
        <title>The Global Catalogue of Microorganisms (GCM) 10K type strain sequencing project: providing services to taxonomists for standard genome sequencing and annotation.</title>
        <authorList>
            <consortium name="The Broad Institute Genomics Platform"/>
            <consortium name="The Broad Institute Genome Sequencing Center for Infectious Disease"/>
            <person name="Wu L."/>
            <person name="Ma J."/>
        </authorList>
    </citation>
    <scope>NUCLEOTIDE SEQUENCE [LARGE SCALE GENOMIC DNA]</scope>
    <source>
        <strain evidence="5">CGMCC 1.6774</strain>
    </source>
</reference>
<accession>A0ABW5AR59</accession>
<dbReference type="PANTHER" id="PTHR45527:SF1">
    <property type="entry name" value="FATTY ACID SYNTHASE"/>
    <property type="match status" value="1"/>
</dbReference>
<organism evidence="4 5">
    <name type="scientific">Rhodoplanes azumiensis</name>
    <dbReference type="NCBI Taxonomy" id="1897628"/>
    <lineage>
        <taxon>Bacteria</taxon>
        <taxon>Pseudomonadati</taxon>
        <taxon>Pseudomonadota</taxon>
        <taxon>Alphaproteobacteria</taxon>
        <taxon>Hyphomicrobiales</taxon>
        <taxon>Nitrobacteraceae</taxon>
        <taxon>Rhodoplanes</taxon>
    </lineage>
</organism>
<keyword evidence="5" id="KW-1185">Reference proteome</keyword>
<evidence type="ECO:0000259" key="3">
    <source>
        <dbReference type="PROSITE" id="PS50075"/>
    </source>
</evidence>
<dbReference type="InterPro" id="IPR012728">
    <property type="entry name" value="Pls/PosA_C"/>
</dbReference>
<dbReference type="Gene3D" id="3.40.50.12780">
    <property type="entry name" value="N-terminal domain of ligase-like"/>
    <property type="match status" value="1"/>
</dbReference>
<dbReference type="PROSITE" id="PS00455">
    <property type="entry name" value="AMP_BINDING"/>
    <property type="match status" value="1"/>
</dbReference>
<dbReference type="PANTHER" id="PTHR45527">
    <property type="entry name" value="NONRIBOSOMAL PEPTIDE SYNTHETASE"/>
    <property type="match status" value="1"/>
</dbReference>
<proteinExistence type="predicted"/>
<gene>
    <name evidence="4" type="ORF">ACFSOX_20625</name>
</gene>
<dbReference type="Gene3D" id="2.160.10.10">
    <property type="entry name" value="Hexapeptide repeat proteins"/>
    <property type="match status" value="2"/>
</dbReference>
<dbReference type="InterPro" id="IPR029058">
    <property type="entry name" value="AB_hydrolase_fold"/>
</dbReference>
<feature type="transmembrane region" description="Helical" evidence="2">
    <location>
        <begin position="951"/>
        <end position="976"/>
    </location>
</feature>
<dbReference type="Gene3D" id="3.30.300.30">
    <property type="match status" value="1"/>
</dbReference>
<feature type="domain" description="Carrier" evidence="3">
    <location>
        <begin position="576"/>
        <end position="653"/>
    </location>
</feature>
<feature type="transmembrane region" description="Helical" evidence="2">
    <location>
        <begin position="1165"/>
        <end position="1188"/>
    </location>
</feature>
<dbReference type="Pfam" id="PF00550">
    <property type="entry name" value="PP-binding"/>
    <property type="match status" value="1"/>
</dbReference>